<reference evidence="2" key="1">
    <citation type="journal article" date="2023" name="Proc. Natl. Acad. Sci. U.S.A.">
        <title>Genomic and structural basis for evolution of tropane alkaloid biosynthesis.</title>
        <authorList>
            <person name="Wanga Y.-J."/>
            <person name="Taina T."/>
            <person name="Yua J.-Y."/>
            <person name="Lia J."/>
            <person name="Xua B."/>
            <person name="Chenc J."/>
            <person name="D'Auriad J.C."/>
            <person name="Huanga J.-P."/>
            <person name="Huanga S.-X."/>
        </authorList>
    </citation>
    <scope>NUCLEOTIDE SEQUENCE [LARGE SCALE GENOMIC DNA]</scope>
    <source>
        <strain evidence="2">cv. KIB-2019</strain>
    </source>
</reference>
<comment type="caution">
    <text evidence="1">The sequence shown here is derived from an EMBL/GenBank/DDBJ whole genome shotgun (WGS) entry which is preliminary data.</text>
</comment>
<dbReference type="EMBL" id="JAJAGQ010000002">
    <property type="protein sequence ID" value="KAJ8570170.1"/>
    <property type="molecule type" value="Genomic_DNA"/>
</dbReference>
<sequence length="216" mass="24960">MHKNSFLSEAIMEEVIYEDLPLNLCAIRDYIEKRETEKPLEKFNHDAFREASRDIEVLKAELLAFISEHGNEGFMPMRKQLRKHGRVDIEKAITRMGGFRRIASLMNLSLAYKHRKPKGYWDSLENLQEELGNESATSQISRLQKNWGMDPSYMPSRKSFERAGSSWILGNGLASQLDIGIIPQSGRVEREKGKLRSVRFPHEKDFGQVESFQPFA</sequence>
<proteinExistence type="predicted"/>
<organism evidence="1 2">
    <name type="scientific">Anisodus acutangulus</name>
    <dbReference type="NCBI Taxonomy" id="402998"/>
    <lineage>
        <taxon>Eukaryota</taxon>
        <taxon>Viridiplantae</taxon>
        <taxon>Streptophyta</taxon>
        <taxon>Embryophyta</taxon>
        <taxon>Tracheophyta</taxon>
        <taxon>Spermatophyta</taxon>
        <taxon>Magnoliopsida</taxon>
        <taxon>eudicotyledons</taxon>
        <taxon>Gunneridae</taxon>
        <taxon>Pentapetalae</taxon>
        <taxon>asterids</taxon>
        <taxon>lamiids</taxon>
        <taxon>Solanales</taxon>
        <taxon>Solanaceae</taxon>
        <taxon>Solanoideae</taxon>
        <taxon>Hyoscyameae</taxon>
        <taxon>Anisodus</taxon>
    </lineage>
</organism>
<dbReference type="Proteomes" id="UP001152561">
    <property type="component" value="Unassembled WGS sequence"/>
</dbReference>
<dbReference type="GO" id="GO:0042548">
    <property type="term" value="P:regulation of photosynthesis, light reaction"/>
    <property type="evidence" value="ECO:0007669"/>
    <property type="project" value="TreeGrafter"/>
</dbReference>
<dbReference type="PANTHER" id="PTHR34060">
    <property type="entry name" value="POLYKETIDE CYCLASE / DEHYDRASE AND LIPID TRANSPORT PROTEIN"/>
    <property type="match status" value="1"/>
</dbReference>
<accession>A0A9Q1MZF8</accession>
<dbReference type="PANTHER" id="PTHR34060:SF2">
    <property type="entry name" value="OS03G0837900 PROTEIN"/>
    <property type="match status" value="1"/>
</dbReference>
<keyword evidence="2" id="KW-1185">Reference proteome</keyword>
<name>A0A9Q1MZF8_9SOLA</name>
<gene>
    <name evidence="1" type="ORF">K7X08_006747</name>
</gene>
<dbReference type="OrthoDB" id="2779at2759"/>
<evidence type="ECO:0000313" key="2">
    <source>
        <dbReference type="Proteomes" id="UP001152561"/>
    </source>
</evidence>
<dbReference type="AlphaFoldDB" id="A0A9Q1MZF8"/>
<evidence type="ECO:0000313" key="1">
    <source>
        <dbReference type="EMBL" id="KAJ8570170.1"/>
    </source>
</evidence>
<protein>
    <submittedName>
        <fullName evidence="1">Uncharacterized protein</fullName>
    </submittedName>
</protein>